<dbReference type="InterPro" id="IPR050678">
    <property type="entry name" value="DNA_Partitioning_ATPase"/>
</dbReference>
<dbReference type="Proteomes" id="UP000250028">
    <property type="component" value="Unassembled WGS sequence"/>
</dbReference>
<dbReference type="Gene3D" id="3.40.50.300">
    <property type="entry name" value="P-loop containing nucleotide triphosphate hydrolases"/>
    <property type="match status" value="1"/>
</dbReference>
<keyword evidence="3" id="KW-1185">Reference proteome</keyword>
<dbReference type="PANTHER" id="PTHR13696">
    <property type="entry name" value="P-LOOP CONTAINING NUCLEOSIDE TRIPHOSPHATE HYDROLASE"/>
    <property type="match status" value="1"/>
</dbReference>
<evidence type="ECO:0000259" key="1">
    <source>
        <dbReference type="Pfam" id="PF13614"/>
    </source>
</evidence>
<evidence type="ECO:0000313" key="2">
    <source>
        <dbReference type="EMBL" id="SSA59042.1"/>
    </source>
</evidence>
<proteinExistence type="predicted"/>
<dbReference type="Pfam" id="PF13614">
    <property type="entry name" value="AAA_31"/>
    <property type="match status" value="1"/>
</dbReference>
<sequence length="314" mass="33337">MNTHMDDWTDVLSRVVLVANRKGGVLKSSLVRAIAAVLTAAGYRVLVVDGDPQGNVSKIDFGLETDRGRALAMAMQYGIDLTPETVRGVDVISGGPELQGALGAAVSPGSGVRLESNLRGALGRLCASQKYDLVLIDSGPGDTALLDAYLLAARWLIVPTNSDEASLDGLDKMGARYADAVSNKGAEIEFLGAVLTMVDHRATVRNQAIRAELTEALGEAGAPFEAMIRYNAANAIDARRHGLSAQEVAAEAVNQRKSRLADLRERARGAAHAVKGDQDVWWSRSSGDALAGDYEQLTREILTRIGDREAAKSA</sequence>
<organism evidence="2 3">
    <name type="scientific">Branchiibius hedensis</name>
    <dbReference type="NCBI Taxonomy" id="672460"/>
    <lineage>
        <taxon>Bacteria</taxon>
        <taxon>Bacillati</taxon>
        <taxon>Actinomycetota</taxon>
        <taxon>Actinomycetes</taxon>
        <taxon>Micrococcales</taxon>
        <taxon>Dermacoccaceae</taxon>
        <taxon>Branchiibius</taxon>
    </lineage>
</organism>
<dbReference type="InterPro" id="IPR025669">
    <property type="entry name" value="AAA_dom"/>
</dbReference>
<dbReference type="CDD" id="cd02042">
    <property type="entry name" value="ParAB_family"/>
    <property type="match status" value="1"/>
</dbReference>
<evidence type="ECO:0000313" key="3">
    <source>
        <dbReference type="Proteomes" id="UP000250028"/>
    </source>
</evidence>
<dbReference type="InterPro" id="IPR027417">
    <property type="entry name" value="P-loop_NTPase"/>
</dbReference>
<accession>A0A2Y9BPZ3</accession>
<dbReference type="RefSeq" id="WP_211310353.1">
    <property type="nucleotide sequence ID" value="NZ_QGDN01000002.1"/>
</dbReference>
<dbReference type="AlphaFoldDB" id="A0A2Y9BPZ3"/>
<feature type="domain" description="AAA" evidence="1">
    <location>
        <begin position="14"/>
        <end position="174"/>
    </location>
</feature>
<protein>
    <submittedName>
        <fullName evidence="2">Cellulose biosynthesis protein BcsQ</fullName>
    </submittedName>
</protein>
<dbReference type="EMBL" id="UESZ01000002">
    <property type="protein sequence ID" value="SSA59042.1"/>
    <property type="molecule type" value="Genomic_DNA"/>
</dbReference>
<reference evidence="3" key="1">
    <citation type="submission" date="2016-10" db="EMBL/GenBank/DDBJ databases">
        <authorList>
            <person name="Varghese N."/>
            <person name="Submissions S."/>
        </authorList>
    </citation>
    <scope>NUCLEOTIDE SEQUENCE [LARGE SCALE GENOMIC DNA]</scope>
    <source>
        <strain evidence="3">DSM 22951</strain>
    </source>
</reference>
<dbReference type="PANTHER" id="PTHR13696:SF52">
    <property type="entry name" value="PARA FAMILY PROTEIN CT_582"/>
    <property type="match status" value="1"/>
</dbReference>
<name>A0A2Y9BPZ3_9MICO</name>
<dbReference type="SUPFAM" id="SSF52540">
    <property type="entry name" value="P-loop containing nucleoside triphosphate hydrolases"/>
    <property type="match status" value="1"/>
</dbReference>
<gene>
    <name evidence="2" type="ORF">SAMN04489750_3847</name>
</gene>